<evidence type="ECO:0000256" key="1">
    <source>
        <dbReference type="ARBA" id="ARBA00022679"/>
    </source>
</evidence>
<dbReference type="GO" id="GO:0032259">
    <property type="term" value="P:methylation"/>
    <property type="evidence" value="ECO:0007669"/>
    <property type="project" value="UniProtKB-KW"/>
</dbReference>
<dbReference type="PANTHER" id="PTHR44068">
    <property type="entry name" value="ZGC:194242"/>
    <property type="match status" value="1"/>
</dbReference>
<dbReference type="InterPro" id="IPR013216">
    <property type="entry name" value="Methyltransf_11"/>
</dbReference>
<dbReference type="OrthoDB" id="43862at2"/>
<dbReference type="Pfam" id="PF08241">
    <property type="entry name" value="Methyltransf_11"/>
    <property type="match status" value="1"/>
</dbReference>
<dbReference type="RefSeq" id="WP_119547340.1">
    <property type="nucleotide sequence ID" value="NZ_QXIR01000017.1"/>
</dbReference>
<reference evidence="3 4" key="1">
    <citation type="submission" date="2018-09" db="EMBL/GenBank/DDBJ databases">
        <title>Bacillus saliacetes sp. nov., isolated from Thai shrimp paste (Ka-pi).</title>
        <authorList>
            <person name="Daroonpunt R."/>
            <person name="Tanasupawat S."/>
            <person name="Yiamsombut S."/>
        </authorList>
    </citation>
    <scope>NUCLEOTIDE SEQUENCE [LARGE SCALE GENOMIC DNA]</scope>
    <source>
        <strain evidence="3 4">SKP7-4</strain>
    </source>
</reference>
<dbReference type="CDD" id="cd02440">
    <property type="entry name" value="AdoMet_MTases"/>
    <property type="match status" value="1"/>
</dbReference>
<dbReference type="GO" id="GO:0008757">
    <property type="term" value="F:S-adenosylmethionine-dependent methyltransferase activity"/>
    <property type="evidence" value="ECO:0007669"/>
    <property type="project" value="InterPro"/>
</dbReference>
<feature type="domain" description="Methyltransferase type 11" evidence="2">
    <location>
        <begin position="42"/>
        <end position="138"/>
    </location>
</feature>
<keyword evidence="4" id="KW-1185">Reference proteome</keyword>
<proteinExistence type="predicted"/>
<dbReference type="InterPro" id="IPR029063">
    <property type="entry name" value="SAM-dependent_MTases_sf"/>
</dbReference>
<dbReference type="PANTHER" id="PTHR44068:SF11">
    <property type="entry name" value="GERANYL DIPHOSPHATE 2-C-METHYLTRANSFERASE"/>
    <property type="match status" value="1"/>
</dbReference>
<organism evidence="3 4">
    <name type="scientific">Bacillus salacetis</name>
    <dbReference type="NCBI Taxonomy" id="2315464"/>
    <lineage>
        <taxon>Bacteria</taxon>
        <taxon>Bacillati</taxon>
        <taxon>Bacillota</taxon>
        <taxon>Bacilli</taxon>
        <taxon>Bacillales</taxon>
        <taxon>Bacillaceae</taxon>
        <taxon>Bacillus</taxon>
    </lineage>
</organism>
<gene>
    <name evidence="3" type="ORF">D3H55_12990</name>
</gene>
<dbReference type="SUPFAM" id="SSF53335">
    <property type="entry name" value="S-adenosyl-L-methionine-dependent methyltransferases"/>
    <property type="match status" value="1"/>
</dbReference>
<dbReference type="Gene3D" id="3.40.50.150">
    <property type="entry name" value="Vaccinia Virus protein VP39"/>
    <property type="match status" value="1"/>
</dbReference>
<evidence type="ECO:0000313" key="3">
    <source>
        <dbReference type="EMBL" id="RIW32497.1"/>
    </source>
</evidence>
<protein>
    <submittedName>
        <fullName evidence="3">Methyltransferase domain-containing protein</fullName>
    </submittedName>
</protein>
<dbReference type="AlphaFoldDB" id="A0A3A1QVP2"/>
<keyword evidence="3" id="KW-0489">Methyltransferase</keyword>
<dbReference type="Proteomes" id="UP000265801">
    <property type="component" value="Unassembled WGS sequence"/>
</dbReference>
<name>A0A3A1QVP2_9BACI</name>
<evidence type="ECO:0000259" key="2">
    <source>
        <dbReference type="Pfam" id="PF08241"/>
    </source>
</evidence>
<dbReference type="EMBL" id="QXIR01000017">
    <property type="protein sequence ID" value="RIW32497.1"/>
    <property type="molecule type" value="Genomic_DNA"/>
</dbReference>
<accession>A0A3A1QVP2</accession>
<sequence>MNNIDYNPFLSIKNPQPLGPGSFEMALPLVKALNLQPGMRVLEIGAGSGQIAVTLAKYWKVSVVTLEPWEDLNVIHSNANIEGVGNQVLALKAYAQKLPFADGTFDAVFSIGSFFMIGEDRPSVLREIMRVIKHRGHFGIAEPMCTMDDAPNDITSYDIYKSYKEWLRTVQWNCSLFNQNGFEIIEAYYFKHGFQMWVDNFKYYDGEKDIILQDGGRWLSSGLVVGQKG</sequence>
<keyword evidence="1 3" id="KW-0808">Transferase</keyword>
<dbReference type="InterPro" id="IPR050447">
    <property type="entry name" value="Erg6_SMT_methyltransf"/>
</dbReference>
<evidence type="ECO:0000313" key="4">
    <source>
        <dbReference type="Proteomes" id="UP000265801"/>
    </source>
</evidence>
<comment type="caution">
    <text evidence="3">The sequence shown here is derived from an EMBL/GenBank/DDBJ whole genome shotgun (WGS) entry which is preliminary data.</text>
</comment>